<evidence type="ECO:0000256" key="2">
    <source>
        <dbReference type="ARBA" id="ARBA00022448"/>
    </source>
</evidence>
<dbReference type="PANTHER" id="PTHR32507">
    <property type="entry name" value="NA(+)/H(+) ANTIPORTER 1"/>
    <property type="match status" value="1"/>
</dbReference>
<feature type="transmembrane region" description="Helical" evidence="9">
    <location>
        <begin position="326"/>
        <end position="346"/>
    </location>
</feature>
<organism evidence="11 12">
    <name type="scientific">Paenibacillus lutrae</name>
    <dbReference type="NCBI Taxonomy" id="2078573"/>
    <lineage>
        <taxon>Bacteria</taxon>
        <taxon>Bacillati</taxon>
        <taxon>Bacillota</taxon>
        <taxon>Bacilli</taxon>
        <taxon>Bacillales</taxon>
        <taxon>Paenibacillaceae</taxon>
        <taxon>Paenibacillus</taxon>
    </lineage>
</organism>
<sequence>MTEEYVFLIAILLFAGVLMTKFSTRFGLPALVFFMLVGMVLNNFIYYDNAELTQWFGIMALIVILFEGGLQTKWSHVREVVKPAILLSTVGVVLTTAIVGFFAMWILKLSFLEGMLLGAIVGSTDAAAVFAVLGNQNVKRRLTSTLEAESGTNDPMAVFLTVSLLELMEHPDSSLLLMAASFVWEMGLGLVLGLVIGKLAIWSLNKIDLDSSGLYPVLALAFAIFSYGSAALLHASGLLAVYVMALKLGNADFAYRFSIIRFHQGFSWMMQILMFMLLGLLAFPREFPDIMLEGLLLSLILMFLARPIAVFVSMLGTKFNFREKLLVSWAGLRGAVPIVLATYPLIAGIEHGWMYFNVVFFIVLTSTLIQGSTISPLANKLGLTEGDMQPAEHTIELLAIGKANAEIIEIKVKETSAVTGQTIGALKLPKEVLITAIIRNGEIVTPRGDVEIIKGDMLYLLVSKPMREQVKRIFYAETLPVQSDEGQPE</sequence>
<dbReference type="NCBIfam" id="NF003715">
    <property type="entry name" value="PRK05326.1-2"/>
    <property type="match status" value="1"/>
</dbReference>
<dbReference type="GO" id="GO:0005886">
    <property type="term" value="C:plasma membrane"/>
    <property type="evidence" value="ECO:0007669"/>
    <property type="project" value="UniProtKB-SubCell"/>
</dbReference>
<feature type="domain" description="RCK C-terminal" evidence="10">
    <location>
        <begin position="395"/>
        <end position="476"/>
    </location>
</feature>
<dbReference type="EMBL" id="RHLK01000003">
    <property type="protein sequence ID" value="MVO99624.1"/>
    <property type="molecule type" value="Genomic_DNA"/>
</dbReference>
<dbReference type="InterPro" id="IPR006153">
    <property type="entry name" value="Cation/H_exchanger_TM"/>
</dbReference>
<protein>
    <submittedName>
        <fullName evidence="11">Potassium/proton antiporter</fullName>
    </submittedName>
</protein>
<feature type="transmembrane region" description="Helical" evidence="9">
    <location>
        <begin position="266"/>
        <end position="283"/>
    </location>
</feature>
<dbReference type="GO" id="GO:1902600">
    <property type="term" value="P:proton transmembrane transport"/>
    <property type="evidence" value="ECO:0007669"/>
    <property type="project" value="InterPro"/>
</dbReference>
<keyword evidence="4" id="KW-1003">Cell membrane</keyword>
<evidence type="ECO:0000256" key="4">
    <source>
        <dbReference type="ARBA" id="ARBA00022475"/>
    </source>
</evidence>
<evidence type="ECO:0000313" key="12">
    <source>
        <dbReference type="Proteomes" id="UP000490800"/>
    </source>
</evidence>
<dbReference type="AlphaFoldDB" id="A0A7X3FH90"/>
<dbReference type="Pfam" id="PF00999">
    <property type="entry name" value="Na_H_Exchanger"/>
    <property type="match status" value="1"/>
</dbReference>
<gene>
    <name evidence="11" type="ORF">EDM21_08785</name>
</gene>
<name>A0A7X3FH90_9BACL</name>
<evidence type="ECO:0000313" key="11">
    <source>
        <dbReference type="EMBL" id="MVO99624.1"/>
    </source>
</evidence>
<evidence type="ECO:0000259" key="10">
    <source>
        <dbReference type="PROSITE" id="PS51202"/>
    </source>
</evidence>
<proteinExistence type="predicted"/>
<comment type="caution">
    <text evidence="11">The sequence shown here is derived from an EMBL/GenBank/DDBJ whole genome shotgun (WGS) entry which is preliminary data.</text>
</comment>
<dbReference type="RefSeq" id="WP_157334688.1">
    <property type="nucleotide sequence ID" value="NZ_RHLK01000003.1"/>
</dbReference>
<dbReference type="PANTHER" id="PTHR32507:SF7">
    <property type="entry name" value="K(+)_H(+) ANTIPORTER NHAP2"/>
    <property type="match status" value="1"/>
</dbReference>
<evidence type="ECO:0000256" key="1">
    <source>
        <dbReference type="ARBA" id="ARBA00004651"/>
    </source>
</evidence>
<feature type="transmembrane region" description="Helical" evidence="9">
    <location>
        <begin position="6"/>
        <end position="23"/>
    </location>
</feature>
<feature type="transmembrane region" description="Helical" evidence="9">
    <location>
        <begin position="175"/>
        <end position="197"/>
    </location>
</feature>
<evidence type="ECO:0000256" key="6">
    <source>
        <dbReference type="ARBA" id="ARBA00022989"/>
    </source>
</evidence>
<evidence type="ECO:0000256" key="8">
    <source>
        <dbReference type="ARBA" id="ARBA00023136"/>
    </source>
</evidence>
<dbReference type="Proteomes" id="UP000490800">
    <property type="component" value="Unassembled WGS sequence"/>
</dbReference>
<feature type="transmembrane region" description="Helical" evidence="9">
    <location>
        <begin position="352"/>
        <end position="371"/>
    </location>
</feature>
<feature type="transmembrane region" description="Helical" evidence="9">
    <location>
        <begin position="295"/>
        <end position="314"/>
    </location>
</feature>
<comment type="subcellular location">
    <subcellularLocation>
        <location evidence="1">Cell membrane</location>
        <topology evidence="1">Multi-pass membrane protein</topology>
    </subcellularLocation>
</comment>
<dbReference type="InterPro" id="IPR036721">
    <property type="entry name" value="RCK_C_sf"/>
</dbReference>
<dbReference type="Pfam" id="PF02080">
    <property type="entry name" value="TrkA_C"/>
    <property type="match status" value="1"/>
</dbReference>
<keyword evidence="7" id="KW-0406">Ion transport</keyword>
<dbReference type="Gene3D" id="1.20.1530.20">
    <property type="match status" value="1"/>
</dbReference>
<dbReference type="OrthoDB" id="9810759at2"/>
<feature type="transmembrane region" description="Helical" evidence="9">
    <location>
        <begin position="112"/>
        <end position="133"/>
    </location>
</feature>
<dbReference type="GO" id="GO:0008324">
    <property type="term" value="F:monoatomic cation transmembrane transporter activity"/>
    <property type="evidence" value="ECO:0007669"/>
    <property type="project" value="InterPro"/>
</dbReference>
<dbReference type="GO" id="GO:0006813">
    <property type="term" value="P:potassium ion transport"/>
    <property type="evidence" value="ECO:0007669"/>
    <property type="project" value="InterPro"/>
</dbReference>
<dbReference type="SUPFAM" id="SSF116726">
    <property type="entry name" value="TrkA C-terminal domain-like"/>
    <property type="match status" value="1"/>
</dbReference>
<evidence type="ECO:0000256" key="3">
    <source>
        <dbReference type="ARBA" id="ARBA00022449"/>
    </source>
</evidence>
<evidence type="ECO:0000256" key="9">
    <source>
        <dbReference type="SAM" id="Phobius"/>
    </source>
</evidence>
<dbReference type="Gene3D" id="3.30.70.1450">
    <property type="entry name" value="Regulator of K+ conductance, C-terminal domain"/>
    <property type="match status" value="1"/>
</dbReference>
<feature type="transmembrane region" description="Helical" evidence="9">
    <location>
        <begin position="30"/>
        <end position="47"/>
    </location>
</feature>
<keyword evidence="8 9" id="KW-0472">Membrane</keyword>
<feature type="transmembrane region" description="Helical" evidence="9">
    <location>
        <begin position="84"/>
        <end position="106"/>
    </location>
</feature>
<accession>A0A7X3FH90</accession>
<reference evidence="11 12" key="1">
    <citation type="journal article" date="2019" name="Microorganisms">
        <title>Paenibacillus lutrae sp. nov., A Chitinolytic Species Isolated from A River Otter in Castril Natural Park, Granada, Spain.</title>
        <authorList>
            <person name="Rodriguez M."/>
            <person name="Reina J.C."/>
            <person name="Bejar V."/>
            <person name="Llamas I."/>
        </authorList>
    </citation>
    <scope>NUCLEOTIDE SEQUENCE [LARGE SCALE GENOMIC DNA]</scope>
    <source>
        <strain evidence="11 12">N10</strain>
    </source>
</reference>
<dbReference type="NCBIfam" id="NF003716">
    <property type="entry name" value="PRK05326.1-3"/>
    <property type="match status" value="1"/>
</dbReference>
<dbReference type="PROSITE" id="PS51202">
    <property type="entry name" value="RCK_C"/>
    <property type="match status" value="1"/>
</dbReference>
<dbReference type="GO" id="GO:0015297">
    <property type="term" value="F:antiporter activity"/>
    <property type="evidence" value="ECO:0007669"/>
    <property type="project" value="UniProtKB-KW"/>
</dbReference>
<dbReference type="InterPro" id="IPR006037">
    <property type="entry name" value="RCK_C"/>
</dbReference>
<keyword evidence="5 9" id="KW-0812">Transmembrane</keyword>
<feature type="transmembrane region" description="Helical" evidence="9">
    <location>
        <begin position="217"/>
        <end position="245"/>
    </location>
</feature>
<feature type="transmembrane region" description="Helical" evidence="9">
    <location>
        <begin position="53"/>
        <end position="72"/>
    </location>
</feature>
<evidence type="ECO:0000256" key="7">
    <source>
        <dbReference type="ARBA" id="ARBA00023065"/>
    </source>
</evidence>
<keyword evidence="2" id="KW-0813">Transport</keyword>
<dbReference type="InterPro" id="IPR038770">
    <property type="entry name" value="Na+/solute_symporter_sf"/>
</dbReference>
<keyword evidence="6 9" id="KW-1133">Transmembrane helix</keyword>
<keyword evidence="12" id="KW-1185">Reference proteome</keyword>
<keyword evidence="3" id="KW-0050">Antiport</keyword>
<evidence type="ECO:0000256" key="5">
    <source>
        <dbReference type="ARBA" id="ARBA00022692"/>
    </source>
</evidence>